<keyword evidence="1" id="KW-1133">Transmembrane helix</keyword>
<gene>
    <name evidence="2" type="ORF">ENL21_04810</name>
</gene>
<name>A0A7V5H3F7_CALAY</name>
<keyword evidence="1" id="KW-0472">Membrane</keyword>
<accession>A0A7V5H3F7</accession>
<protein>
    <recommendedName>
        <fullName evidence="3">CPBP family intramembrane metalloprotease</fullName>
    </recommendedName>
</protein>
<dbReference type="Proteomes" id="UP000886111">
    <property type="component" value="Unassembled WGS sequence"/>
</dbReference>
<evidence type="ECO:0000313" key="2">
    <source>
        <dbReference type="EMBL" id="HHE55080.1"/>
    </source>
</evidence>
<comment type="caution">
    <text evidence="2">The sequence shown here is derived from an EMBL/GenBank/DDBJ whole genome shotgun (WGS) entry which is preliminary data.</text>
</comment>
<feature type="transmembrane region" description="Helical" evidence="1">
    <location>
        <begin position="52"/>
        <end position="71"/>
    </location>
</feature>
<sequence>MDDPKEIKHFPEPVEALIVVLASFFFLILMIIAVGAISGAQEPTEMIENSRSIYIFGGLVFILFPLVYARLKKYDLAKVFRLNPVPVPVLYLSVVYGLGLT</sequence>
<keyword evidence="1" id="KW-0812">Transmembrane</keyword>
<feature type="non-terminal residue" evidence="2">
    <location>
        <position position="101"/>
    </location>
</feature>
<dbReference type="AlphaFoldDB" id="A0A7V5H3F7"/>
<feature type="transmembrane region" description="Helical" evidence="1">
    <location>
        <begin position="16"/>
        <end position="40"/>
    </location>
</feature>
<evidence type="ECO:0000256" key="1">
    <source>
        <dbReference type="SAM" id="Phobius"/>
    </source>
</evidence>
<dbReference type="EMBL" id="DRTD01000356">
    <property type="protein sequence ID" value="HHE55080.1"/>
    <property type="molecule type" value="Genomic_DNA"/>
</dbReference>
<reference evidence="2" key="1">
    <citation type="journal article" date="2020" name="mSystems">
        <title>Genome- and Community-Level Interaction Insights into Carbon Utilization and Element Cycling Functions of Hydrothermarchaeota in Hydrothermal Sediment.</title>
        <authorList>
            <person name="Zhou Z."/>
            <person name="Liu Y."/>
            <person name="Xu W."/>
            <person name="Pan J."/>
            <person name="Luo Z.H."/>
            <person name="Li M."/>
        </authorList>
    </citation>
    <scope>NUCLEOTIDE SEQUENCE [LARGE SCALE GENOMIC DNA]</scope>
    <source>
        <strain evidence="2">HyVt-76</strain>
    </source>
</reference>
<proteinExistence type="predicted"/>
<evidence type="ECO:0008006" key="3">
    <source>
        <dbReference type="Google" id="ProtNLM"/>
    </source>
</evidence>
<organism evidence="2">
    <name type="scientific">Caldithrix abyssi</name>
    <dbReference type="NCBI Taxonomy" id="187145"/>
    <lineage>
        <taxon>Bacteria</taxon>
        <taxon>Pseudomonadati</taxon>
        <taxon>Calditrichota</taxon>
        <taxon>Calditrichia</taxon>
        <taxon>Calditrichales</taxon>
        <taxon>Calditrichaceae</taxon>
        <taxon>Caldithrix</taxon>
    </lineage>
</organism>